<dbReference type="InterPro" id="IPR053378">
    <property type="entry name" value="Prenyl_diphosphate_synthase"/>
</dbReference>
<dbReference type="NCBIfam" id="NF045485">
    <property type="entry name" value="FPPsyn"/>
    <property type="match status" value="1"/>
</dbReference>
<organism evidence="13 14">
    <name type="scientific">Ruminococcus albus 8</name>
    <dbReference type="NCBI Taxonomy" id="246199"/>
    <lineage>
        <taxon>Bacteria</taxon>
        <taxon>Bacillati</taxon>
        <taxon>Bacillota</taxon>
        <taxon>Clostridia</taxon>
        <taxon>Eubacteriales</taxon>
        <taxon>Oscillospiraceae</taxon>
        <taxon>Ruminococcus</taxon>
    </lineage>
</organism>
<dbReference type="STRING" id="246199.CUS_7819"/>
<sequence>MTENNKLLMKAYADKVDEQLLKFTENKPELQGVVLEAMEYSLTAGGKRLRPMLMLEFYRMCGGEDLDKMLKLACSVELIHTYSLIHDDLPCMDDDDYRRGKPSCHKAFPENIALLAGDALNTLAFEVISECAMEGTISADKAVMLISVLSKAIGTDGMIGGQVIDLQTENEEISIETLNTLQSCKTGALIEAACVMGVIAAGRLDLIPAAADYAQAMGRAFQIVDDILDVTGTFEELGKPIGSDSEQHKNTYVSLLGLERSKQVASQLTVQALAHIKKFDNSEFMYELTQELLDRRS</sequence>
<dbReference type="PANTHER" id="PTHR43281:SF1">
    <property type="entry name" value="FARNESYL DIPHOSPHATE SYNTHASE"/>
    <property type="match status" value="1"/>
</dbReference>
<comment type="cofactor">
    <cofactor evidence="1">
        <name>Mg(2+)</name>
        <dbReference type="ChEBI" id="CHEBI:18420"/>
    </cofactor>
</comment>
<dbReference type="OrthoDB" id="9805316at2"/>
<evidence type="ECO:0000256" key="5">
    <source>
        <dbReference type="ARBA" id="ARBA00022679"/>
    </source>
</evidence>
<dbReference type="CDD" id="cd00685">
    <property type="entry name" value="Trans_IPPS_HT"/>
    <property type="match status" value="1"/>
</dbReference>
<dbReference type="PROSITE" id="PS00723">
    <property type="entry name" value="POLYPRENYL_SYNTHASE_1"/>
    <property type="match status" value="1"/>
</dbReference>
<keyword evidence="8" id="KW-0414">Isoprene biosynthesis</keyword>
<dbReference type="Gene3D" id="1.10.600.10">
    <property type="entry name" value="Farnesyl Diphosphate Synthase"/>
    <property type="match status" value="1"/>
</dbReference>
<keyword evidence="7" id="KW-0460">Magnesium</keyword>
<keyword evidence="14" id="KW-1185">Reference proteome</keyword>
<dbReference type="SFLD" id="SFLDG01017">
    <property type="entry name" value="Polyprenyl_Transferase_Like"/>
    <property type="match status" value="1"/>
</dbReference>
<dbReference type="InterPro" id="IPR000092">
    <property type="entry name" value="Polyprenyl_synt"/>
</dbReference>
<evidence type="ECO:0000313" key="13">
    <source>
        <dbReference type="EMBL" id="EGC01781.1"/>
    </source>
</evidence>
<dbReference type="Pfam" id="PF00348">
    <property type="entry name" value="polyprenyl_synt"/>
    <property type="match status" value="1"/>
</dbReference>
<keyword evidence="6" id="KW-0479">Metal-binding</keyword>
<evidence type="ECO:0000256" key="6">
    <source>
        <dbReference type="ARBA" id="ARBA00022723"/>
    </source>
</evidence>
<dbReference type="InterPro" id="IPR008949">
    <property type="entry name" value="Isoprenoid_synthase_dom_sf"/>
</dbReference>
<dbReference type="GO" id="GO:0005737">
    <property type="term" value="C:cytoplasm"/>
    <property type="evidence" value="ECO:0007669"/>
    <property type="project" value="UniProtKB-ARBA"/>
</dbReference>
<evidence type="ECO:0000256" key="3">
    <source>
        <dbReference type="ARBA" id="ARBA00012439"/>
    </source>
</evidence>
<dbReference type="Proteomes" id="UP000004259">
    <property type="component" value="Unassembled WGS sequence"/>
</dbReference>
<evidence type="ECO:0000256" key="2">
    <source>
        <dbReference type="ARBA" id="ARBA00006706"/>
    </source>
</evidence>
<dbReference type="eggNOG" id="COG0142">
    <property type="taxonomic scope" value="Bacteria"/>
</dbReference>
<name>E9SFM1_RUMAL</name>
<evidence type="ECO:0000256" key="7">
    <source>
        <dbReference type="ARBA" id="ARBA00022842"/>
    </source>
</evidence>
<dbReference type="GO" id="GO:0046872">
    <property type="term" value="F:metal ion binding"/>
    <property type="evidence" value="ECO:0007669"/>
    <property type="project" value="UniProtKB-KW"/>
</dbReference>
<dbReference type="SFLD" id="SFLDS00005">
    <property type="entry name" value="Isoprenoid_Synthase_Type_I"/>
    <property type="match status" value="1"/>
</dbReference>
<evidence type="ECO:0000256" key="8">
    <source>
        <dbReference type="ARBA" id="ARBA00023229"/>
    </source>
</evidence>
<comment type="catalytic activity">
    <reaction evidence="11">
        <text>isopentenyl diphosphate + (2E)-geranyl diphosphate = (2E,6E)-farnesyl diphosphate + diphosphate</text>
        <dbReference type="Rhea" id="RHEA:19361"/>
        <dbReference type="ChEBI" id="CHEBI:33019"/>
        <dbReference type="ChEBI" id="CHEBI:58057"/>
        <dbReference type="ChEBI" id="CHEBI:128769"/>
        <dbReference type="ChEBI" id="CHEBI:175763"/>
        <dbReference type="EC" id="2.5.1.10"/>
    </reaction>
</comment>
<protein>
    <recommendedName>
        <fullName evidence="4">Farnesyl diphosphate synthase</fullName>
        <ecNumber evidence="3">2.5.1.10</ecNumber>
    </recommendedName>
    <alternativeName>
        <fullName evidence="10">(2E,6E)-farnesyl diphosphate synthase</fullName>
    </alternativeName>
    <alternativeName>
        <fullName evidence="9">Geranyltranstransferase</fullName>
    </alternativeName>
</protein>
<comment type="similarity">
    <text evidence="2 12">Belongs to the FPP/GGPP synthase family.</text>
</comment>
<evidence type="ECO:0000256" key="9">
    <source>
        <dbReference type="ARBA" id="ARBA00032380"/>
    </source>
</evidence>
<evidence type="ECO:0000256" key="4">
    <source>
        <dbReference type="ARBA" id="ARBA00015100"/>
    </source>
</evidence>
<evidence type="ECO:0000256" key="11">
    <source>
        <dbReference type="ARBA" id="ARBA00049399"/>
    </source>
</evidence>
<gene>
    <name evidence="13" type="ORF">CUS_7819</name>
</gene>
<proteinExistence type="inferred from homology"/>
<dbReference type="PANTHER" id="PTHR43281">
    <property type="entry name" value="FARNESYL DIPHOSPHATE SYNTHASE"/>
    <property type="match status" value="1"/>
</dbReference>
<evidence type="ECO:0000313" key="14">
    <source>
        <dbReference type="Proteomes" id="UP000004259"/>
    </source>
</evidence>
<dbReference type="SUPFAM" id="SSF48576">
    <property type="entry name" value="Terpenoid synthases"/>
    <property type="match status" value="1"/>
</dbReference>
<reference evidence="13 14" key="1">
    <citation type="submission" date="2011-02" db="EMBL/GenBank/DDBJ databases">
        <authorList>
            <person name="Nelson K.E."/>
            <person name="Sutton G."/>
            <person name="Torralba M."/>
            <person name="Durkin S."/>
            <person name="Harkins D."/>
            <person name="Montgomery R."/>
            <person name="Ziemer C."/>
            <person name="Klaassens E."/>
            <person name="Ocuiv P."/>
            <person name="Morrison M."/>
        </authorList>
    </citation>
    <scope>NUCLEOTIDE SEQUENCE [LARGE SCALE GENOMIC DNA]</scope>
    <source>
        <strain evidence="13 14">8</strain>
    </source>
</reference>
<evidence type="ECO:0000256" key="1">
    <source>
        <dbReference type="ARBA" id="ARBA00001946"/>
    </source>
</evidence>
<dbReference type="AlphaFoldDB" id="E9SFM1"/>
<dbReference type="EMBL" id="ADKM02000122">
    <property type="protein sequence ID" value="EGC01781.1"/>
    <property type="molecule type" value="Genomic_DNA"/>
</dbReference>
<dbReference type="GO" id="GO:0016114">
    <property type="term" value="P:terpenoid biosynthetic process"/>
    <property type="evidence" value="ECO:0007669"/>
    <property type="project" value="UniProtKB-ARBA"/>
</dbReference>
<dbReference type="FunFam" id="1.10.600.10:FF:000001">
    <property type="entry name" value="Geranylgeranyl diphosphate synthase"/>
    <property type="match status" value="1"/>
</dbReference>
<dbReference type="EC" id="2.5.1.10" evidence="3"/>
<accession>E9SFM1</accession>
<dbReference type="RefSeq" id="WP_002852066.1">
    <property type="nucleotide sequence ID" value="NZ_ADKM02000122.1"/>
</dbReference>
<dbReference type="InterPro" id="IPR033749">
    <property type="entry name" value="Polyprenyl_synt_CS"/>
</dbReference>
<comment type="caution">
    <text evidence="13">The sequence shown here is derived from an EMBL/GenBank/DDBJ whole genome shotgun (WGS) entry which is preliminary data.</text>
</comment>
<evidence type="ECO:0000256" key="10">
    <source>
        <dbReference type="ARBA" id="ARBA00032873"/>
    </source>
</evidence>
<evidence type="ECO:0000256" key="12">
    <source>
        <dbReference type="RuleBase" id="RU004466"/>
    </source>
</evidence>
<keyword evidence="5 12" id="KW-0808">Transferase</keyword>
<dbReference type="GO" id="GO:0004337">
    <property type="term" value="F:(2E,6E)-farnesyl diphosphate synthase activity"/>
    <property type="evidence" value="ECO:0007669"/>
    <property type="project" value="UniProtKB-EC"/>
</dbReference>
<dbReference type="PROSITE" id="PS00444">
    <property type="entry name" value="POLYPRENYL_SYNTHASE_2"/>
    <property type="match status" value="1"/>
</dbReference>